<keyword evidence="2" id="KW-1185">Reference proteome</keyword>
<dbReference type="AlphaFoldDB" id="A0A844XVV4"/>
<dbReference type="EMBL" id="WTYC01000018">
    <property type="protein sequence ID" value="MXO49674.1"/>
    <property type="molecule type" value="Genomic_DNA"/>
</dbReference>
<dbReference type="OrthoDB" id="7363783at2"/>
<reference evidence="1 2" key="1">
    <citation type="submission" date="2019-12" db="EMBL/GenBank/DDBJ databases">
        <title>Genomic-based taxomic classification of the family Erythrobacteraceae.</title>
        <authorList>
            <person name="Xu L."/>
        </authorList>
    </citation>
    <scope>NUCLEOTIDE SEQUENCE [LARGE SCALE GENOMIC DNA]</scope>
    <source>
        <strain evidence="1 2">DSM 17792</strain>
    </source>
</reference>
<proteinExistence type="predicted"/>
<gene>
    <name evidence="1" type="ORF">GRI69_15600</name>
</gene>
<comment type="caution">
    <text evidence="1">The sequence shown here is derived from an EMBL/GenBank/DDBJ whole genome shotgun (WGS) entry which is preliminary data.</text>
</comment>
<dbReference type="Pfam" id="PF22284">
    <property type="entry name" value="DUF6961"/>
    <property type="match status" value="1"/>
</dbReference>
<organism evidence="1 2">
    <name type="scientific">Qipengyuania vulgaris</name>
    <dbReference type="NCBI Taxonomy" id="291985"/>
    <lineage>
        <taxon>Bacteria</taxon>
        <taxon>Pseudomonadati</taxon>
        <taxon>Pseudomonadota</taxon>
        <taxon>Alphaproteobacteria</taxon>
        <taxon>Sphingomonadales</taxon>
        <taxon>Erythrobacteraceae</taxon>
        <taxon>Qipengyuania</taxon>
    </lineage>
</organism>
<name>A0A844XVV4_9SPHN</name>
<evidence type="ECO:0000313" key="1">
    <source>
        <dbReference type="EMBL" id="MXO49674.1"/>
    </source>
</evidence>
<protein>
    <submittedName>
        <fullName evidence="1">Uncharacterized protein</fullName>
    </submittedName>
</protein>
<accession>A0A844XVV4</accession>
<dbReference type="InterPro" id="IPR054234">
    <property type="entry name" value="DUF6961"/>
</dbReference>
<dbReference type="Proteomes" id="UP000448199">
    <property type="component" value="Unassembled WGS sequence"/>
</dbReference>
<dbReference type="RefSeq" id="WP_160729085.1">
    <property type="nucleotide sequence ID" value="NZ_WTYC01000018.1"/>
</dbReference>
<evidence type="ECO:0000313" key="2">
    <source>
        <dbReference type="Proteomes" id="UP000448199"/>
    </source>
</evidence>
<sequence>MDIPVNEWEQWAVAHDYVQKHGDEAPMIIAMRADKLLEQGEVLGARTFTAIMRKSQQLLSRNEGSVH</sequence>